<dbReference type="Pfam" id="PF00415">
    <property type="entry name" value="RCC1"/>
    <property type="match status" value="4"/>
</dbReference>
<dbReference type="InParanoid" id="A0A2P6P0V9"/>
<dbReference type="SUPFAM" id="SSF50985">
    <property type="entry name" value="RCC1/BLIP-II"/>
    <property type="match status" value="1"/>
</dbReference>
<sequence>MTTLYTWGLGKEGQLGNGKMESEPLPYRILKVVCDGKVVKAPTNISAISAGQLNSAFVTGSIITNQVNDSRFADDGRVFTCGSNRYGRSGRTATEDRSLLFTQVEFFNNPIRITSISCGTTHTATLSSDGHVYTWGSSNKDRAPELGHGIEAKSCGEPKRMSGQLLMERAKRVTCGSHLTAVITEEEKLYVAGKFMDLPSNFLPNLVGAPGGAAVSAVACGIHYMLMVAGDIVYCWGHSSALGLGSRKRADRWTEIPELTQKDVVDISCSTSEHHPHSAAVTRDGQLYMWGEGYKGKLGTGDETDRFIPVQLEPLTKSVSCGGIHSASLSIDGAVMTWGCGSDGRLGHPRYLEGKYRYLYRELSPLAMKNLEKIRGVDVQKWRFRSPRHCHSLVRDKEPFQTTSLSTENMQANLFFCLFVIFSFALSANVATLHGPKSYDVSCKMRMGRDCFLPCRAKYAIGNITVSDENVEWRKLNERNAKCDLKSTAPKVAGGCTATCFKQESS</sequence>
<reference evidence="3 4" key="1">
    <citation type="journal article" date="2018" name="Genome Biol. Evol.">
        <title>Multiple Roots of Fruiting Body Formation in Amoebozoa.</title>
        <authorList>
            <person name="Hillmann F."/>
            <person name="Forbes G."/>
            <person name="Novohradska S."/>
            <person name="Ferling I."/>
            <person name="Riege K."/>
            <person name="Groth M."/>
            <person name="Westermann M."/>
            <person name="Marz M."/>
            <person name="Spaller T."/>
            <person name="Winckler T."/>
            <person name="Schaap P."/>
            <person name="Glockner G."/>
        </authorList>
    </citation>
    <scope>NUCLEOTIDE SEQUENCE [LARGE SCALE GENOMIC DNA]</scope>
    <source>
        <strain evidence="3 4">Jena</strain>
    </source>
</reference>
<evidence type="ECO:0000256" key="1">
    <source>
        <dbReference type="ARBA" id="ARBA00022737"/>
    </source>
</evidence>
<dbReference type="InterPro" id="IPR051210">
    <property type="entry name" value="Ub_ligase/GEF_domain"/>
</dbReference>
<name>A0A2P6P0V9_9EUKA</name>
<dbReference type="InterPro" id="IPR009091">
    <property type="entry name" value="RCC1/BLIP-II"/>
</dbReference>
<keyword evidence="4" id="KW-1185">Reference proteome</keyword>
<protein>
    <submittedName>
        <fullName evidence="3">Uncharacterized protein</fullName>
    </submittedName>
</protein>
<proteinExistence type="predicted"/>
<evidence type="ECO:0000313" key="3">
    <source>
        <dbReference type="EMBL" id="PRP89841.1"/>
    </source>
</evidence>
<feature type="repeat" description="RCC1" evidence="2">
    <location>
        <begin position="76"/>
        <end position="129"/>
    </location>
</feature>
<dbReference type="PRINTS" id="PR00633">
    <property type="entry name" value="RCCNDNSATION"/>
</dbReference>
<dbReference type="EMBL" id="MDYQ01000001">
    <property type="protein sequence ID" value="PRP89841.1"/>
    <property type="molecule type" value="Genomic_DNA"/>
</dbReference>
<accession>A0A2P6P0V9</accession>
<feature type="repeat" description="RCC1" evidence="2">
    <location>
        <begin position="2"/>
        <end position="61"/>
    </location>
</feature>
<evidence type="ECO:0000256" key="2">
    <source>
        <dbReference type="PROSITE-ProRule" id="PRU00235"/>
    </source>
</evidence>
<feature type="repeat" description="RCC1" evidence="2">
    <location>
        <begin position="285"/>
        <end position="332"/>
    </location>
</feature>
<gene>
    <name evidence="3" type="ORF">PROFUN_00183</name>
</gene>
<dbReference type="PANTHER" id="PTHR22870:SF408">
    <property type="entry name" value="OS09G0560450 PROTEIN"/>
    <property type="match status" value="1"/>
</dbReference>
<dbReference type="Proteomes" id="UP000241769">
    <property type="component" value="Unassembled WGS sequence"/>
</dbReference>
<dbReference type="OrthoDB" id="5981550at2759"/>
<evidence type="ECO:0000313" key="4">
    <source>
        <dbReference type="Proteomes" id="UP000241769"/>
    </source>
</evidence>
<dbReference type="PANTHER" id="PTHR22870">
    <property type="entry name" value="REGULATOR OF CHROMOSOME CONDENSATION"/>
    <property type="match status" value="1"/>
</dbReference>
<dbReference type="Gene3D" id="2.130.10.30">
    <property type="entry name" value="Regulator of chromosome condensation 1/beta-lactamase-inhibitor protein II"/>
    <property type="match status" value="2"/>
</dbReference>
<feature type="repeat" description="RCC1" evidence="2">
    <location>
        <begin position="130"/>
        <end position="186"/>
    </location>
</feature>
<dbReference type="STRING" id="1890364.A0A2P6P0V9"/>
<dbReference type="PROSITE" id="PS00626">
    <property type="entry name" value="RCC1_2"/>
    <property type="match status" value="1"/>
</dbReference>
<organism evidence="3 4">
    <name type="scientific">Planoprotostelium fungivorum</name>
    <dbReference type="NCBI Taxonomy" id="1890364"/>
    <lineage>
        <taxon>Eukaryota</taxon>
        <taxon>Amoebozoa</taxon>
        <taxon>Evosea</taxon>
        <taxon>Variosea</taxon>
        <taxon>Cavosteliida</taxon>
        <taxon>Cavosteliaceae</taxon>
        <taxon>Planoprotostelium</taxon>
    </lineage>
</organism>
<dbReference type="PROSITE" id="PS50012">
    <property type="entry name" value="RCC1_3"/>
    <property type="match status" value="4"/>
</dbReference>
<dbReference type="InterPro" id="IPR000408">
    <property type="entry name" value="Reg_chr_condens"/>
</dbReference>
<keyword evidence="1" id="KW-0677">Repeat</keyword>
<comment type="caution">
    <text evidence="3">The sequence shown here is derived from an EMBL/GenBank/DDBJ whole genome shotgun (WGS) entry which is preliminary data.</text>
</comment>
<dbReference type="AlphaFoldDB" id="A0A2P6P0V9"/>